<evidence type="ECO:0000313" key="1">
    <source>
        <dbReference type="EMBL" id="RFS48354.1"/>
    </source>
</evidence>
<reference evidence="1 2" key="1">
    <citation type="submission" date="2018-08" db="EMBL/GenBank/DDBJ databases">
        <title>Verrucosispora craniellae sp. nov., isolated from a marine sponge in the South China Sea.</title>
        <authorList>
            <person name="Li L."/>
            <person name="Lin H.W."/>
        </authorList>
    </citation>
    <scope>NUCLEOTIDE SEQUENCE [LARGE SCALE GENOMIC DNA]</scope>
    <source>
        <strain evidence="1 2">LHW63014</strain>
    </source>
</reference>
<accession>A0A372G609</accession>
<proteinExistence type="predicted"/>
<dbReference type="Proteomes" id="UP000262621">
    <property type="component" value="Unassembled WGS sequence"/>
</dbReference>
<keyword evidence="2" id="KW-1185">Reference proteome</keyword>
<name>A0A372G609_9ACTN</name>
<organism evidence="1 2">
    <name type="scientific">Micromonospora craniellae</name>
    <dbReference type="NCBI Taxonomy" id="2294034"/>
    <lineage>
        <taxon>Bacteria</taxon>
        <taxon>Bacillati</taxon>
        <taxon>Actinomycetota</taxon>
        <taxon>Actinomycetes</taxon>
        <taxon>Micromonosporales</taxon>
        <taxon>Micromonosporaceae</taxon>
        <taxon>Micromonospora</taxon>
    </lineage>
</organism>
<dbReference type="EMBL" id="QVFU01000001">
    <property type="protein sequence ID" value="RFS48354.1"/>
    <property type="molecule type" value="Genomic_DNA"/>
</dbReference>
<protein>
    <submittedName>
        <fullName evidence="1">Uncharacterized protein</fullName>
    </submittedName>
</protein>
<dbReference type="AlphaFoldDB" id="A0A372G609"/>
<sequence>MSSTFVQVGMIRPSMGVTAMVCSSYSGSVRLHAVADLVIRLAVRQAMEGADRRRAEDRSRTWGS</sequence>
<gene>
    <name evidence="1" type="ORF">D0Q02_02430</name>
</gene>
<evidence type="ECO:0000313" key="2">
    <source>
        <dbReference type="Proteomes" id="UP000262621"/>
    </source>
</evidence>
<comment type="caution">
    <text evidence="1">The sequence shown here is derived from an EMBL/GenBank/DDBJ whole genome shotgun (WGS) entry which is preliminary data.</text>
</comment>